<proteinExistence type="predicted"/>
<name>A0A5C5ZCK6_9BACT</name>
<reference evidence="1 2" key="1">
    <citation type="submission" date="2019-02" db="EMBL/GenBank/DDBJ databases">
        <title>Deep-cultivation of Planctomycetes and their phenomic and genomic characterization uncovers novel biology.</title>
        <authorList>
            <person name="Wiegand S."/>
            <person name="Jogler M."/>
            <person name="Boedeker C."/>
            <person name="Pinto D."/>
            <person name="Vollmers J."/>
            <person name="Rivas-Marin E."/>
            <person name="Kohn T."/>
            <person name="Peeters S.H."/>
            <person name="Heuer A."/>
            <person name="Rast P."/>
            <person name="Oberbeckmann S."/>
            <person name="Bunk B."/>
            <person name="Jeske O."/>
            <person name="Meyerdierks A."/>
            <person name="Storesund J.E."/>
            <person name="Kallscheuer N."/>
            <person name="Luecker S."/>
            <person name="Lage O.M."/>
            <person name="Pohl T."/>
            <person name="Merkel B.J."/>
            <person name="Hornburger P."/>
            <person name="Mueller R.-W."/>
            <person name="Bruemmer F."/>
            <person name="Labrenz M."/>
            <person name="Spormann A.M."/>
            <person name="Op Den Camp H."/>
            <person name="Overmann J."/>
            <person name="Amann R."/>
            <person name="Jetten M.S.M."/>
            <person name="Mascher T."/>
            <person name="Medema M.H."/>
            <person name="Devos D.P."/>
            <person name="Kaster A.-K."/>
            <person name="Ovreas L."/>
            <person name="Rohde M."/>
            <person name="Galperin M.Y."/>
            <person name="Jogler C."/>
        </authorList>
    </citation>
    <scope>NUCLEOTIDE SEQUENCE [LARGE SCALE GENOMIC DNA]</scope>
    <source>
        <strain evidence="1 2">CA13</strain>
    </source>
</reference>
<comment type="caution">
    <text evidence="1">The sequence shown here is derived from an EMBL/GenBank/DDBJ whole genome shotgun (WGS) entry which is preliminary data.</text>
</comment>
<dbReference type="EMBL" id="SJPJ01000001">
    <property type="protein sequence ID" value="TWT84313.1"/>
    <property type="molecule type" value="Genomic_DNA"/>
</dbReference>
<organism evidence="1 2">
    <name type="scientific">Novipirellula herctigrandis</name>
    <dbReference type="NCBI Taxonomy" id="2527986"/>
    <lineage>
        <taxon>Bacteria</taxon>
        <taxon>Pseudomonadati</taxon>
        <taxon>Planctomycetota</taxon>
        <taxon>Planctomycetia</taxon>
        <taxon>Pirellulales</taxon>
        <taxon>Pirellulaceae</taxon>
        <taxon>Novipirellula</taxon>
    </lineage>
</organism>
<accession>A0A5C5ZCK6</accession>
<evidence type="ECO:0000313" key="1">
    <source>
        <dbReference type="EMBL" id="TWT84313.1"/>
    </source>
</evidence>
<protein>
    <submittedName>
        <fullName evidence="1">Uncharacterized protein</fullName>
    </submittedName>
</protein>
<gene>
    <name evidence="1" type="ORF">CA13_57900</name>
</gene>
<keyword evidence="2" id="KW-1185">Reference proteome</keyword>
<evidence type="ECO:0000313" key="2">
    <source>
        <dbReference type="Proteomes" id="UP000315010"/>
    </source>
</evidence>
<dbReference type="Proteomes" id="UP000315010">
    <property type="component" value="Unassembled WGS sequence"/>
</dbReference>
<sequence length="141" mass="15741">MPLTGAMRKMPPFPFSFPACVIKGCSDILTNTHPRGPFTDCLEETLDEQSAFVQMEVKAAMIKLAGILQDNCNKARFKSGCCYQSKGRIKPRPKGQERKGEGGHFSHFPIFRIAPVKGMIDAACFIGTFDSWHTISWLKKD</sequence>
<dbReference type="AlphaFoldDB" id="A0A5C5ZCK6"/>